<reference evidence="3 4" key="1">
    <citation type="submission" date="2020-08" db="EMBL/GenBank/DDBJ databases">
        <title>A Genomic Blueprint of the Chicken Gut Microbiome.</title>
        <authorList>
            <person name="Gilroy R."/>
            <person name="Ravi A."/>
            <person name="Getino M."/>
            <person name="Pursley I."/>
            <person name="Horton D.L."/>
            <person name="Alikhan N.-F."/>
            <person name="Baker D."/>
            <person name="Gharbi K."/>
            <person name="Hall N."/>
            <person name="Watson M."/>
            <person name="Adriaenssens E.M."/>
            <person name="Foster-Nyarko E."/>
            <person name="Jarju S."/>
            <person name="Secka A."/>
            <person name="Antonio M."/>
            <person name="Oren A."/>
            <person name="Chaudhuri R."/>
            <person name="La Ragione R.M."/>
            <person name="Hildebrand F."/>
            <person name="Pallen M.J."/>
        </authorList>
    </citation>
    <scope>NUCLEOTIDE SEQUENCE [LARGE SCALE GENOMIC DNA]</scope>
    <source>
        <strain evidence="3 4">Sa2YVA2</strain>
    </source>
</reference>
<proteinExistence type="inferred from homology"/>
<protein>
    <submittedName>
        <fullName evidence="3">DinB family protein</fullName>
    </submittedName>
</protein>
<comment type="caution">
    <text evidence="3">The sequence shown here is derived from an EMBL/GenBank/DDBJ whole genome shotgun (WGS) entry which is preliminary data.</text>
</comment>
<evidence type="ECO:0000256" key="1">
    <source>
        <dbReference type="ARBA" id="ARBA00008635"/>
    </source>
</evidence>
<dbReference type="Gene3D" id="1.20.120.450">
    <property type="entry name" value="dinb family like domain"/>
    <property type="match status" value="1"/>
</dbReference>
<evidence type="ECO:0000313" key="4">
    <source>
        <dbReference type="Proteomes" id="UP000626786"/>
    </source>
</evidence>
<dbReference type="PANTHER" id="PTHR37302">
    <property type="entry name" value="SLR1116 PROTEIN"/>
    <property type="match status" value="1"/>
</dbReference>
<dbReference type="RefSeq" id="WP_191695492.1">
    <property type="nucleotide sequence ID" value="NZ_JACSQN010000013.1"/>
</dbReference>
<dbReference type="InterPro" id="IPR034660">
    <property type="entry name" value="DinB/YfiT-like"/>
</dbReference>
<evidence type="ECO:0000313" key="3">
    <source>
        <dbReference type="EMBL" id="MBD7985664.1"/>
    </source>
</evidence>
<dbReference type="InterPro" id="IPR007837">
    <property type="entry name" value="DinB"/>
</dbReference>
<sequence>MLYELFRYNWQVRDEWIKWCESLSKEELSKMRTGGMKSILHNLFHVIDCEQLWINQLQETPVIHKDIEEITSLIEIKEFSNSTRRLSENFIKKHENSKEKKIFILSLKSGEKKHLTYDKVLYHIITHEIHHIGQLSVWAREIGKKPVSTDLIFKDIEI</sequence>
<dbReference type="Pfam" id="PF05163">
    <property type="entry name" value="DinB"/>
    <property type="match status" value="1"/>
</dbReference>
<accession>A0ABR8UDK9</accession>
<dbReference type="EMBL" id="JACSQN010000013">
    <property type="protein sequence ID" value="MBD7985664.1"/>
    <property type="molecule type" value="Genomic_DNA"/>
</dbReference>
<evidence type="ECO:0000256" key="2">
    <source>
        <dbReference type="ARBA" id="ARBA00022723"/>
    </source>
</evidence>
<dbReference type="Proteomes" id="UP000626786">
    <property type="component" value="Unassembled WGS sequence"/>
</dbReference>
<gene>
    <name evidence="3" type="ORF">H9649_13800</name>
</gene>
<comment type="similarity">
    <text evidence="1">Belongs to the DinB family.</text>
</comment>
<name>A0ABR8UDK9_9BACL</name>
<keyword evidence="2" id="KW-0479">Metal-binding</keyword>
<dbReference type="SUPFAM" id="SSF109854">
    <property type="entry name" value="DinB/YfiT-like putative metalloenzymes"/>
    <property type="match status" value="1"/>
</dbReference>
<dbReference type="PANTHER" id="PTHR37302:SF3">
    <property type="entry name" value="DAMAGE-INDUCIBLE PROTEIN DINB"/>
    <property type="match status" value="1"/>
</dbReference>
<organism evidence="3 4">
    <name type="scientific">Sporosarcina quadrami</name>
    <dbReference type="NCBI Taxonomy" id="2762234"/>
    <lineage>
        <taxon>Bacteria</taxon>
        <taxon>Bacillati</taxon>
        <taxon>Bacillota</taxon>
        <taxon>Bacilli</taxon>
        <taxon>Bacillales</taxon>
        <taxon>Caryophanaceae</taxon>
        <taxon>Sporosarcina</taxon>
    </lineage>
</organism>
<keyword evidence="4" id="KW-1185">Reference proteome</keyword>